<dbReference type="GO" id="GO:0005634">
    <property type="term" value="C:nucleus"/>
    <property type="evidence" value="ECO:0007669"/>
    <property type="project" value="TreeGrafter"/>
</dbReference>
<evidence type="ECO:0000256" key="8">
    <source>
        <dbReference type="RuleBase" id="RU363090"/>
    </source>
</evidence>
<evidence type="ECO:0000256" key="3">
    <source>
        <dbReference type="ARBA" id="ARBA00022741"/>
    </source>
</evidence>
<dbReference type="Proteomes" id="UP000053239">
    <property type="component" value="Unassembled WGS sequence"/>
</dbReference>
<dbReference type="AlphaFoldDB" id="A0A0J9TUH6"/>
<feature type="region of interest" description="Disordered" evidence="9">
    <location>
        <begin position="237"/>
        <end position="262"/>
    </location>
</feature>
<accession>A0A0J9TUH6</accession>
<dbReference type="GO" id="GO:0005524">
    <property type="term" value="F:ATP binding"/>
    <property type="evidence" value="ECO:0007669"/>
    <property type="project" value="UniProtKB-KW"/>
</dbReference>
<dbReference type="SUPFAM" id="SSF56104">
    <property type="entry name" value="SAICAR synthase-like"/>
    <property type="match status" value="1"/>
</dbReference>
<reference evidence="10 11" key="1">
    <citation type="submission" date="2011-09" db="EMBL/GenBank/DDBJ databases">
        <title>The Genome Sequence of Plasmodium vivax North Korean.</title>
        <authorList>
            <consortium name="The Broad Institute Genome Sequencing Platform"/>
            <consortium name="The Broad Institute Genome Sequencing Center for Infectious Disease"/>
            <person name="Neafsey D."/>
            <person name="Carlton J."/>
            <person name="Barnwell J."/>
            <person name="Collins W."/>
            <person name="Escalante A."/>
            <person name="Mullikin J."/>
            <person name="Saul A."/>
            <person name="Guigo R."/>
            <person name="Camara F."/>
            <person name="Young S.K."/>
            <person name="Zeng Q."/>
            <person name="Gargeya S."/>
            <person name="Fitzgerald M."/>
            <person name="Haas B."/>
            <person name="Abouelleil A."/>
            <person name="Alvarado L."/>
            <person name="Arachchi H.M."/>
            <person name="Berlin A."/>
            <person name="Brown A."/>
            <person name="Chapman S.B."/>
            <person name="Chen Z."/>
            <person name="Dunbar C."/>
            <person name="Freedman E."/>
            <person name="Gearin G."/>
            <person name="Gellesch M."/>
            <person name="Goldberg J."/>
            <person name="Griggs A."/>
            <person name="Gujja S."/>
            <person name="Heiman D."/>
            <person name="Howarth C."/>
            <person name="Larson L."/>
            <person name="Lui A."/>
            <person name="MacDonald P.J.P."/>
            <person name="Montmayeur A."/>
            <person name="Murphy C."/>
            <person name="Neiman D."/>
            <person name="Pearson M."/>
            <person name="Priest M."/>
            <person name="Roberts A."/>
            <person name="Saif S."/>
            <person name="Shea T."/>
            <person name="Shenoy N."/>
            <person name="Sisk P."/>
            <person name="Stolte C."/>
            <person name="Sykes S."/>
            <person name="Wortman J."/>
            <person name="Nusbaum C."/>
            <person name="Birren B."/>
        </authorList>
    </citation>
    <scope>NUCLEOTIDE SEQUENCE [LARGE SCALE GENOMIC DNA]</scope>
    <source>
        <strain evidence="10 11">North Korean</strain>
    </source>
</reference>
<evidence type="ECO:0000256" key="1">
    <source>
        <dbReference type="ARBA" id="ARBA00007374"/>
    </source>
</evidence>
<feature type="compositionally biased region" description="Basic and acidic residues" evidence="9">
    <location>
        <begin position="1"/>
        <end position="14"/>
    </location>
</feature>
<organism evidence="10 11">
    <name type="scientific">Plasmodium vivax North Korean</name>
    <dbReference type="NCBI Taxonomy" id="1035514"/>
    <lineage>
        <taxon>Eukaryota</taxon>
        <taxon>Sar</taxon>
        <taxon>Alveolata</taxon>
        <taxon>Apicomplexa</taxon>
        <taxon>Aconoidasida</taxon>
        <taxon>Haemosporida</taxon>
        <taxon>Plasmodiidae</taxon>
        <taxon>Plasmodium</taxon>
        <taxon>Plasmodium (Plasmodium)</taxon>
    </lineage>
</organism>
<evidence type="ECO:0000256" key="5">
    <source>
        <dbReference type="ARBA" id="ARBA00022840"/>
    </source>
</evidence>
<dbReference type="EC" id="2.7.-.-" evidence="8"/>
<dbReference type="InterPro" id="IPR005522">
    <property type="entry name" value="IPK"/>
</dbReference>
<evidence type="ECO:0000313" key="11">
    <source>
        <dbReference type="Proteomes" id="UP000053239"/>
    </source>
</evidence>
<dbReference type="InterPro" id="IPR038286">
    <property type="entry name" value="IPK_sf"/>
</dbReference>
<dbReference type="PANTHER" id="PTHR12400:SF51">
    <property type="entry name" value="INOSITOL POLYPHOSPHATE MULTIKINASE"/>
    <property type="match status" value="1"/>
</dbReference>
<feature type="compositionally biased region" description="Basic and acidic residues" evidence="9">
    <location>
        <begin position="122"/>
        <end position="133"/>
    </location>
</feature>
<dbReference type="GO" id="GO:0032958">
    <property type="term" value="P:inositol phosphate biosynthetic process"/>
    <property type="evidence" value="ECO:0007669"/>
    <property type="project" value="InterPro"/>
</dbReference>
<feature type="region of interest" description="Disordered" evidence="9">
    <location>
        <begin position="954"/>
        <end position="978"/>
    </location>
</feature>
<evidence type="ECO:0000256" key="6">
    <source>
        <dbReference type="ARBA" id="ARBA00036164"/>
    </source>
</evidence>
<dbReference type="PANTHER" id="PTHR12400">
    <property type="entry name" value="INOSITOL POLYPHOSPHATE KINASE"/>
    <property type="match status" value="1"/>
</dbReference>
<comment type="catalytic activity">
    <reaction evidence="7">
        <text>1D-myo-inositol 1,3,4,6-tetrakisphosphate + ATP = 1D-myo-inositol 1,3,4,5,6-pentakisphosphate + ADP + H(+)</text>
        <dbReference type="Rhea" id="RHEA:12717"/>
        <dbReference type="ChEBI" id="CHEBI:15378"/>
        <dbReference type="ChEBI" id="CHEBI:30616"/>
        <dbReference type="ChEBI" id="CHEBI:57660"/>
        <dbReference type="ChEBI" id="CHEBI:57733"/>
        <dbReference type="ChEBI" id="CHEBI:456216"/>
        <dbReference type="EC" id="2.7.1.140"/>
    </reaction>
</comment>
<protein>
    <recommendedName>
        <fullName evidence="8">Kinase</fullName>
        <ecNumber evidence="8">2.7.-.-</ecNumber>
    </recommendedName>
</protein>
<dbReference type="Pfam" id="PF03770">
    <property type="entry name" value="IPK"/>
    <property type="match status" value="1"/>
</dbReference>
<feature type="compositionally biased region" description="Basic residues" evidence="9">
    <location>
        <begin position="238"/>
        <end position="248"/>
    </location>
</feature>
<feature type="compositionally biased region" description="Acidic residues" evidence="9">
    <location>
        <begin position="187"/>
        <end position="203"/>
    </location>
</feature>
<proteinExistence type="inferred from homology"/>
<feature type="compositionally biased region" description="Polar residues" evidence="9">
    <location>
        <begin position="174"/>
        <end position="186"/>
    </location>
</feature>
<evidence type="ECO:0000256" key="2">
    <source>
        <dbReference type="ARBA" id="ARBA00022679"/>
    </source>
</evidence>
<sequence>MERDPRETPLDGDLHLGLPPQRSFKQNNSCGIEEGRLVKKGVSAANSLAHREEEERGEHSLYGGCHLDGNTSRHRNGRMAVANLGRGNCLGCANCRSGADQGELPKCCEEVNGDQNKRRGNRTCEKPQWDRSNLKRQTQRSISGLLRREEIPPHFKTSEVLHHLGEGGAGQGDGHSSTSWNGTDYTNFEDSDEEVGSPGDGEEGVAQGVNFGTTLENISPSNSQAVHMMGSALEHYGWRRKKKKKKKKDTQCRDEQASGGESEQVLHNMANQKLTGTSIMLTGEKSKYIYKLVPFFKNGEARFYMNAFAAYDQVCGQFGRAPRGAHKGGAFDERGECDQRNHLGELHTSMQSAMAYFHLMNERAAGATRKKPPRSSPCQGTPQGGQVGEAMGAPPNRAAVIRSANTNGAHFREDREGESPQVEENKNGGMCSHYTANTSEEAKLLKLLGKLKQPVEEGETEIPPSEGPPACVGRGGMSCRYPQRRSGCYSKKRNTSTLGDHRILAFLVRQKLIPKCYNIVPVYRCEGEEAASYLAETPKMGSGTPSAGSTAGYVAGVRGTKSRTEEPLLNGGRDDVAVRRDTPREEAEKWRVGKMSDFVKMCHFAEAVEGTPGGDPPKRTVHFALKLKKICHSIDHRHQNVLDLKLGYNTLKDNDIQFSERLKEESDSIDWSEKEKYVKRWSRMKKNIRSEHLNTSDEHIIELSARDLGLPPSFFSYDNQEIYCLLKSWKQEITARMTTQRRLGFRICALVCGVTQQGVLTDQGVREFYADCVAKYGSLTDGGAGCCGSEDQQCSHGRPCHTGQHSFICHSQQHLHRDGERPPPSIDHCYDRAHNKLQISRDVGLHLREEHVLYALTYFFKSIVSIVLPKLISLKVWLEEQRVYSFCSTSLLIIYDRRNPQTCDIKWIDFTYSFDNTVSPSRYEQMKSGRLNLDILFGVNNLIKLCRTVFFESEVPPSPSRPSSIERKRSHLGIHDEL</sequence>
<name>A0A0J9TUH6_PLAVI</name>
<gene>
    <name evidence="10" type="ORF">PVNG_00909</name>
</gene>
<keyword evidence="4 8" id="KW-0418">Kinase</keyword>
<evidence type="ECO:0000256" key="7">
    <source>
        <dbReference type="ARBA" id="ARBA00036525"/>
    </source>
</evidence>
<comment type="catalytic activity">
    <reaction evidence="6">
        <text>1D-myo-inositol 1,4,5-trisphosphate + 2 ATP = 1D-myo-inositol 1,3,4,5,6-pentakisphosphate + 2 ADP + 2 H(+)</text>
        <dbReference type="Rhea" id="RHEA:32359"/>
        <dbReference type="ChEBI" id="CHEBI:15378"/>
        <dbReference type="ChEBI" id="CHEBI:30616"/>
        <dbReference type="ChEBI" id="CHEBI:57733"/>
        <dbReference type="ChEBI" id="CHEBI:203600"/>
        <dbReference type="ChEBI" id="CHEBI:456216"/>
        <dbReference type="EC" id="2.7.1.151"/>
    </reaction>
</comment>
<dbReference type="GO" id="GO:0005737">
    <property type="term" value="C:cytoplasm"/>
    <property type="evidence" value="ECO:0007669"/>
    <property type="project" value="TreeGrafter"/>
</dbReference>
<keyword evidence="3" id="KW-0547">Nucleotide-binding</keyword>
<evidence type="ECO:0000256" key="9">
    <source>
        <dbReference type="SAM" id="MobiDB-lite"/>
    </source>
</evidence>
<feature type="region of interest" description="Disordered" evidence="9">
    <location>
        <begin position="1"/>
        <end position="28"/>
    </location>
</feature>
<keyword evidence="2 8" id="KW-0808">Transferase</keyword>
<dbReference type="OrthoDB" id="338650at2759"/>
<feature type="compositionally biased region" description="Basic and acidic residues" evidence="9">
    <location>
        <begin position="146"/>
        <end position="165"/>
    </location>
</feature>
<dbReference type="Gene3D" id="3.30.470.160">
    <property type="entry name" value="Inositol polyphosphate kinase"/>
    <property type="match status" value="1"/>
</dbReference>
<dbReference type="GO" id="GO:0047326">
    <property type="term" value="F:inositol-1,3,4,6-tetrakisphosphate 5-kinase activity"/>
    <property type="evidence" value="ECO:0007669"/>
    <property type="project" value="RHEA"/>
</dbReference>
<keyword evidence="5" id="KW-0067">ATP-binding</keyword>
<comment type="similarity">
    <text evidence="1 8">Belongs to the inositol phosphokinase (IPK) family.</text>
</comment>
<dbReference type="EMBL" id="KQ235421">
    <property type="protein sequence ID" value="KMZ99219.1"/>
    <property type="molecule type" value="Genomic_DNA"/>
</dbReference>
<dbReference type="GO" id="GO:0008440">
    <property type="term" value="F:inositol-1,4,5-trisphosphate 3-kinase activity"/>
    <property type="evidence" value="ECO:0007669"/>
    <property type="project" value="TreeGrafter"/>
</dbReference>
<evidence type="ECO:0000256" key="4">
    <source>
        <dbReference type="ARBA" id="ARBA00022777"/>
    </source>
</evidence>
<feature type="region of interest" description="Disordered" evidence="9">
    <location>
        <begin position="365"/>
        <end position="393"/>
    </location>
</feature>
<feature type="region of interest" description="Disordered" evidence="9">
    <location>
        <begin position="110"/>
        <end position="207"/>
    </location>
</feature>
<evidence type="ECO:0000313" key="10">
    <source>
        <dbReference type="EMBL" id="KMZ99219.1"/>
    </source>
</evidence>